<accession>A0A839EM80</accession>
<dbReference type="RefSeq" id="WP_182549242.1">
    <property type="nucleotide sequence ID" value="NZ_JACGXN010000002.1"/>
</dbReference>
<dbReference type="PANTHER" id="PTHR37477">
    <property type="entry name" value="COBALT-PRECORRIN-5A HYDROLASE"/>
    <property type="match status" value="1"/>
</dbReference>
<dbReference type="Gene3D" id="3.30.420.180">
    <property type="entry name" value="CobE/GbiG C-terminal domain"/>
    <property type="match status" value="1"/>
</dbReference>
<evidence type="ECO:0000313" key="2">
    <source>
        <dbReference type="EMBL" id="MBA8878566.1"/>
    </source>
</evidence>
<dbReference type="Proteomes" id="UP000549052">
    <property type="component" value="Unassembled WGS sequence"/>
</dbReference>
<dbReference type="InterPro" id="IPR052553">
    <property type="entry name" value="CbiG_hydrolase"/>
</dbReference>
<proteinExistence type="predicted"/>
<evidence type="ECO:0000313" key="3">
    <source>
        <dbReference type="Proteomes" id="UP000549052"/>
    </source>
</evidence>
<comment type="caution">
    <text evidence="2">The sequence shown here is derived from an EMBL/GenBank/DDBJ whole genome shotgun (WGS) entry which is preliminary data.</text>
</comment>
<reference evidence="2 3" key="1">
    <citation type="submission" date="2020-07" db="EMBL/GenBank/DDBJ databases">
        <title>Genomic Encyclopedia of Type Strains, Phase IV (KMG-V): Genome sequencing to study the core and pangenomes of soil and plant-associated prokaryotes.</title>
        <authorList>
            <person name="Whitman W."/>
        </authorList>
    </citation>
    <scope>NUCLEOTIDE SEQUENCE [LARGE SCALE GENOMIC DNA]</scope>
    <source>
        <strain evidence="2 3">AN3</strain>
    </source>
</reference>
<dbReference type="PROSITE" id="PS51257">
    <property type="entry name" value="PROKAR_LIPOPROTEIN"/>
    <property type="match status" value="1"/>
</dbReference>
<dbReference type="PANTHER" id="PTHR37477:SF1">
    <property type="entry name" value="COBALT-PRECORRIN-5A HYDROLASE"/>
    <property type="match status" value="1"/>
</dbReference>
<keyword evidence="3" id="KW-1185">Reference proteome</keyword>
<dbReference type="InterPro" id="IPR002750">
    <property type="entry name" value="CobE/GbiG_C"/>
</dbReference>
<feature type="domain" description="CobE/GbiG C-terminal" evidence="1">
    <location>
        <begin position="10"/>
        <end position="129"/>
    </location>
</feature>
<dbReference type="GO" id="GO:0009236">
    <property type="term" value="P:cobalamin biosynthetic process"/>
    <property type="evidence" value="ECO:0007669"/>
    <property type="project" value="InterPro"/>
</dbReference>
<evidence type="ECO:0000259" key="1">
    <source>
        <dbReference type="Pfam" id="PF01890"/>
    </source>
</evidence>
<name>A0A839EM80_9HYPH</name>
<sequence>MVEKSGTVYTLGLGCERGCDPDELLTLAVTVLHAADITLGDLAGIHSLDARAGEPAMVLLAERWQLPFICFDAATLDKGTPRLANPSERVFELTGSHGVAEAAALAAAGPDGHLVVGKIKSAHATAALARKR</sequence>
<dbReference type="SUPFAM" id="SSF159664">
    <property type="entry name" value="CobE/GbiG C-terminal domain-like"/>
    <property type="match status" value="1"/>
</dbReference>
<dbReference type="InterPro" id="IPR036518">
    <property type="entry name" value="CobE/GbiG_C_sf"/>
</dbReference>
<gene>
    <name evidence="2" type="ORF">FHW16_002278</name>
</gene>
<organism evidence="2 3">
    <name type="scientific">Phyllobacterium myrsinacearum</name>
    <dbReference type="NCBI Taxonomy" id="28101"/>
    <lineage>
        <taxon>Bacteria</taxon>
        <taxon>Pseudomonadati</taxon>
        <taxon>Pseudomonadota</taxon>
        <taxon>Alphaproteobacteria</taxon>
        <taxon>Hyphomicrobiales</taxon>
        <taxon>Phyllobacteriaceae</taxon>
        <taxon>Phyllobacterium</taxon>
    </lineage>
</organism>
<dbReference type="EMBL" id="JACGXN010000002">
    <property type="protein sequence ID" value="MBA8878566.1"/>
    <property type="molecule type" value="Genomic_DNA"/>
</dbReference>
<protein>
    <submittedName>
        <fullName evidence="2">Cobalamin biosynthesis protein CbiG</fullName>
    </submittedName>
</protein>
<dbReference type="Pfam" id="PF01890">
    <property type="entry name" value="CbiG_C"/>
    <property type="match status" value="1"/>
</dbReference>
<dbReference type="AlphaFoldDB" id="A0A839EM80"/>